<dbReference type="OrthoDB" id="5772660at2"/>
<accession>A0A1I1EWZ3</accession>
<reference evidence="2 3" key="1">
    <citation type="submission" date="2016-10" db="EMBL/GenBank/DDBJ databases">
        <authorList>
            <person name="de Groot N.N."/>
        </authorList>
    </citation>
    <scope>NUCLEOTIDE SEQUENCE [LARGE SCALE GENOMIC DNA]</scope>
    <source>
        <strain evidence="2 3">DSM 6059</strain>
    </source>
</reference>
<evidence type="ECO:0000313" key="3">
    <source>
        <dbReference type="Proteomes" id="UP000198862"/>
    </source>
</evidence>
<dbReference type="Pfam" id="PF11456">
    <property type="entry name" value="DUF3019"/>
    <property type="match status" value="1"/>
</dbReference>
<evidence type="ECO:0008006" key="4">
    <source>
        <dbReference type="Google" id="ProtNLM"/>
    </source>
</evidence>
<feature type="chain" id="PRO_5011795666" description="DUF3019 domain-containing protein" evidence="1">
    <location>
        <begin position="23"/>
        <end position="132"/>
    </location>
</feature>
<name>A0A1I1EWZ3_9GAMM</name>
<evidence type="ECO:0000256" key="1">
    <source>
        <dbReference type="SAM" id="SignalP"/>
    </source>
</evidence>
<keyword evidence="1" id="KW-0732">Signal</keyword>
<proteinExistence type="predicted"/>
<dbReference type="Proteomes" id="UP000198862">
    <property type="component" value="Unassembled WGS sequence"/>
</dbReference>
<dbReference type="STRING" id="1123010.SAMN02745724_00478"/>
<dbReference type="AlphaFoldDB" id="A0A1I1EWZ3"/>
<keyword evidence="3" id="KW-1185">Reference proteome</keyword>
<dbReference type="EMBL" id="FOLO01000002">
    <property type="protein sequence ID" value="SFB91497.1"/>
    <property type="molecule type" value="Genomic_DNA"/>
</dbReference>
<dbReference type="InterPro" id="IPR021559">
    <property type="entry name" value="DUF3019"/>
</dbReference>
<evidence type="ECO:0000313" key="2">
    <source>
        <dbReference type="EMBL" id="SFB91497.1"/>
    </source>
</evidence>
<sequence>MYFKSKLYICLLLVHFPFEAFAKINDGSANTFTVTPNKCIALREGSPCYAPISVNWKQSTVGNYCIRSSDKKQIMQCWTAQKSGVFQYEFNSEKNQKFELINTKTGQVSGRAGIKVHWVYTNKQKKRRWRLF</sequence>
<organism evidence="2 3">
    <name type="scientific">Pseudoalteromonas denitrificans DSM 6059</name>
    <dbReference type="NCBI Taxonomy" id="1123010"/>
    <lineage>
        <taxon>Bacteria</taxon>
        <taxon>Pseudomonadati</taxon>
        <taxon>Pseudomonadota</taxon>
        <taxon>Gammaproteobacteria</taxon>
        <taxon>Alteromonadales</taxon>
        <taxon>Pseudoalteromonadaceae</taxon>
        <taxon>Pseudoalteromonas</taxon>
    </lineage>
</organism>
<dbReference type="RefSeq" id="WP_091979532.1">
    <property type="nucleotide sequence ID" value="NZ_FOLO01000002.1"/>
</dbReference>
<protein>
    <recommendedName>
        <fullName evidence="4">DUF3019 domain-containing protein</fullName>
    </recommendedName>
</protein>
<gene>
    <name evidence="2" type="ORF">SAMN02745724_00478</name>
</gene>
<feature type="signal peptide" evidence="1">
    <location>
        <begin position="1"/>
        <end position="22"/>
    </location>
</feature>